<organism evidence="6 7">
    <name type="scientific">Rubrivirga marina</name>
    <dbReference type="NCBI Taxonomy" id="1196024"/>
    <lineage>
        <taxon>Bacteria</taxon>
        <taxon>Pseudomonadati</taxon>
        <taxon>Rhodothermota</taxon>
        <taxon>Rhodothermia</taxon>
        <taxon>Rhodothermales</taxon>
        <taxon>Rubricoccaceae</taxon>
        <taxon>Rubrivirga</taxon>
    </lineage>
</organism>
<dbReference type="GO" id="GO:0000155">
    <property type="term" value="F:phosphorelay sensor kinase activity"/>
    <property type="evidence" value="ECO:0007669"/>
    <property type="project" value="InterPro"/>
</dbReference>
<evidence type="ECO:0000313" key="6">
    <source>
        <dbReference type="EMBL" id="PAP75446.1"/>
    </source>
</evidence>
<keyword evidence="7" id="KW-1185">Reference proteome</keyword>
<reference evidence="6 7" key="1">
    <citation type="submission" date="2016-11" db="EMBL/GenBank/DDBJ databases">
        <title>Study of marine rhodopsin-containing bacteria.</title>
        <authorList>
            <person name="Yoshizawa S."/>
            <person name="Kumagai Y."/>
            <person name="Kogure K."/>
        </authorList>
    </citation>
    <scope>NUCLEOTIDE SEQUENCE [LARGE SCALE GENOMIC DNA]</scope>
    <source>
        <strain evidence="6 7">SAORIC-28</strain>
    </source>
</reference>
<dbReference type="PANTHER" id="PTHR43065">
    <property type="entry name" value="SENSOR HISTIDINE KINASE"/>
    <property type="match status" value="1"/>
</dbReference>
<dbReference type="InterPro" id="IPR005467">
    <property type="entry name" value="His_kinase_dom"/>
</dbReference>
<keyword evidence="3" id="KW-0597">Phosphoprotein</keyword>
<evidence type="ECO:0000256" key="2">
    <source>
        <dbReference type="ARBA" id="ARBA00012438"/>
    </source>
</evidence>
<keyword evidence="4" id="KW-0175">Coiled coil</keyword>
<dbReference type="PRINTS" id="PR00344">
    <property type="entry name" value="BCTRLSENSOR"/>
</dbReference>
<feature type="domain" description="Histidine kinase" evidence="5">
    <location>
        <begin position="663"/>
        <end position="899"/>
    </location>
</feature>
<dbReference type="InterPro" id="IPR036890">
    <property type="entry name" value="HATPase_C_sf"/>
</dbReference>
<proteinExistence type="predicted"/>
<dbReference type="SMART" id="SM00387">
    <property type="entry name" value="HATPase_c"/>
    <property type="match status" value="1"/>
</dbReference>
<dbReference type="Pfam" id="PF02518">
    <property type="entry name" value="HATPase_c"/>
    <property type="match status" value="1"/>
</dbReference>
<evidence type="ECO:0000256" key="3">
    <source>
        <dbReference type="ARBA" id="ARBA00022553"/>
    </source>
</evidence>
<sequence>MSDGTPPIATLEKTLRQLQRKLERSEWHRVDLENQHDRDQHLYRRLQADLEAAQREAQIQLALERIRTQTSLMEHSSELVATSAVFHEQLLALGVPTEFSYVWLPDEAAGQHQFWATWTADEDGETVHRSKAITYGLDKEEPYTAACFAAWESDERFLVDFVPPADIAHVFEIWDELIGNAEHLSPERFSDGIFYAEGYMAYGCFGVNIRREPAAEEQAILRRFALEFERAYTRFLDLQKAEAQARESQIEAALERIRSRTMGMRSSDELSDVIGRMFSVLTHLDLDLTGCVIWVIDPETRSARFWMANAERPDEPDSYHIPYHDHPSYRAFLDAWDRREALWTYDLHGELKATWDAVLFSETELRRLPDEVKAGMAAPDRVLLTASFTPFGALHVASLEPLADESAAILRRVATVFDQAYTRYLDLEQAEARAREAQIEVAMERVRSRALAMITSDELLDVAFTIRREFAGLGLECGAFWHTRYTPEVYQKALTSLDGKKLAAVMELPRDFASNPALAAWEHGDEKVGVFPFDAEAGAEYMHHMATKGKFSEIDPEAITVEMVREHGGITFVQARTSHGEIGYSLWGEAEPTEEAKDVLVRFTTAFDLAYRRFEDLQQAEADHQALLEEKALTERALDELRATQAQLVQAEKMASLGALTAGIAHEIKNPLNFVNNFAALSQELVEELTNETDPEERATLLADLQANAAKIEEHGRRADAIVRSMMEHARSGSGERHVVDLNALVAEYARHAEHAVRVRHPGFEARLSLHLGDGVGEVELAPQEIGRVLINLIDNALDATRQRAEAEGDGYAPTVTVATCRTVGSVEVRVGDNGPGMAEAVRARVFEPFFTTKPTGEGTGLGLSLSHDIVAQGHGGTLAVESAEGMGATFVLTLPTGDRP</sequence>
<dbReference type="CDD" id="cd00082">
    <property type="entry name" value="HisKA"/>
    <property type="match status" value="1"/>
</dbReference>
<comment type="caution">
    <text evidence="6">The sequence shown here is derived from an EMBL/GenBank/DDBJ whole genome shotgun (WGS) entry which is preliminary data.</text>
</comment>
<dbReference type="PROSITE" id="PS50109">
    <property type="entry name" value="HIS_KIN"/>
    <property type="match status" value="1"/>
</dbReference>
<dbReference type="Proteomes" id="UP000216339">
    <property type="component" value="Unassembled WGS sequence"/>
</dbReference>
<gene>
    <name evidence="6" type="ORF">BSZ37_02790</name>
</gene>
<dbReference type="InterPro" id="IPR036097">
    <property type="entry name" value="HisK_dim/P_sf"/>
</dbReference>
<evidence type="ECO:0000259" key="5">
    <source>
        <dbReference type="PROSITE" id="PS50109"/>
    </source>
</evidence>
<dbReference type="Gene3D" id="1.10.287.130">
    <property type="match status" value="1"/>
</dbReference>
<evidence type="ECO:0000256" key="1">
    <source>
        <dbReference type="ARBA" id="ARBA00000085"/>
    </source>
</evidence>
<dbReference type="InterPro" id="IPR003661">
    <property type="entry name" value="HisK_dim/P_dom"/>
</dbReference>
<name>A0A271IW31_9BACT</name>
<dbReference type="SMART" id="SM00388">
    <property type="entry name" value="HisKA"/>
    <property type="match status" value="1"/>
</dbReference>
<evidence type="ECO:0000313" key="7">
    <source>
        <dbReference type="Proteomes" id="UP000216339"/>
    </source>
</evidence>
<protein>
    <recommendedName>
        <fullName evidence="2">histidine kinase</fullName>
        <ecNumber evidence="2">2.7.13.3</ecNumber>
    </recommendedName>
</protein>
<evidence type="ECO:0000256" key="4">
    <source>
        <dbReference type="SAM" id="Coils"/>
    </source>
</evidence>
<dbReference type="Gene3D" id="3.30.565.10">
    <property type="entry name" value="Histidine kinase-like ATPase, C-terminal domain"/>
    <property type="match status" value="1"/>
</dbReference>
<dbReference type="EMBL" id="MQWD01000001">
    <property type="protein sequence ID" value="PAP75446.1"/>
    <property type="molecule type" value="Genomic_DNA"/>
</dbReference>
<dbReference type="RefSeq" id="WP_095509080.1">
    <property type="nucleotide sequence ID" value="NZ_MQWD01000001.1"/>
</dbReference>
<comment type="catalytic activity">
    <reaction evidence="1">
        <text>ATP + protein L-histidine = ADP + protein N-phospho-L-histidine.</text>
        <dbReference type="EC" id="2.7.13.3"/>
    </reaction>
</comment>
<dbReference type="InterPro" id="IPR003594">
    <property type="entry name" value="HATPase_dom"/>
</dbReference>
<dbReference type="AlphaFoldDB" id="A0A271IW31"/>
<dbReference type="Pfam" id="PF00512">
    <property type="entry name" value="HisKA"/>
    <property type="match status" value="1"/>
</dbReference>
<dbReference type="InterPro" id="IPR004358">
    <property type="entry name" value="Sig_transdc_His_kin-like_C"/>
</dbReference>
<dbReference type="SUPFAM" id="SSF55874">
    <property type="entry name" value="ATPase domain of HSP90 chaperone/DNA topoisomerase II/histidine kinase"/>
    <property type="match status" value="1"/>
</dbReference>
<dbReference type="EC" id="2.7.13.3" evidence="2"/>
<dbReference type="PANTHER" id="PTHR43065:SF42">
    <property type="entry name" value="TWO-COMPONENT SENSOR PPRA"/>
    <property type="match status" value="1"/>
</dbReference>
<feature type="coiled-coil region" evidence="4">
    <location>
        <begin position="8"/>
        <end position="63"/>
    </location>
</feature>
<dbReference type="SUPFAM" id="SSF47384">
    <property type="entry name" value="Homodimeric domain of signal transducing histidine kinase"/>
    <property type="match status" value="1"/>
</dbReference>
<feature type="coiled-coil region" evidence="4">
    <location>
        <begin position="617"/>
        <end position="654"/>
    </location>
</feature>
<dbReference type="OrthoDB" id="9806995at2"/>
<accession>A0A271IW31</accession>